<dbReference type="Proteomes" id="UP000504635">
    <property type="component" value="Unplaced"/>
</dbReference>
<evidence type="ECO:0000313" key="2">
    <source>
        <dbReference type="Proteomes" id="UP000504635"/>
    </source>
</evidence>
<evidence type="ECO:0000313" key="3">
    <source>
        <dbReference type="RefSeq" id="XP_030767080.1"/>
    </source>
</evidence>
<accession>A0A6J2YW36</accession>
<evidence type="ECO:0000256" key="1">
    <source>
        <dbReference type="SAM" id="MobiDB-lite"/>
    </source>
</evidence>
<keyword evidence="2" id="KW-1185">Reference proteome</keyword>
<dbReference type="InParanoid" id="A0A6J2YW36"/>
<reference evidence="3" key="1">
    <citation type="submission" date="2025-08" db="UniProtKB">
        <authorList>
            <consortium name="RefSeq"/>
        </authorList>
    </citation>
    <scope>IDENTIFICATION</scope>
    <source>
        <tissue evidence="3">Gonads</tissue>
    </source>
</reference>
<dbReference type="GeneID" id="115890866"/>
<dbReference type="RefSeq" id="XP_030767080.1">
    <property type="nucleotide sequence ID" value="XM_030911220.1"/>
</dbReference>
<dbReference type="OrthoDB" id="6361927at2759"/>
<protein>
    <submittedName>
        <fullName evidence="3">Uncharacterized protein LOC115890866</fullName>
    </submittedName>
</protein>
<feature type="region of interest" description="Disordered" evidence="1">
    <location>
        <begin position="92"/>
        <end position="136"/>
    </location>
</feature>
<dbReference type="AlphaFoldDB" id="A0A6J2YW36"/>
<sequence length="136" mass="15026">MAYPGDSPLLSHQRQCYGANQENRGTFRIVQSGFECRQCNNGEKIKNLLELKSHFESGSHQYKDHAPPQSESPLSHEMEDVVKQITLLAARAAQESPSTQGQVVDSNSNTFCQPGEPKRRFLSPGEVAQALATTSH</sequence>
<name>A0A6J2YW36_SITOR</name>
<feature type="compositionally biased region" description="Basic and acidic residues" evidence="1">
    <location>
        <begin position="56"/>
        <end position="66"/>
    </location>
</feature>
<feature type="region of interest" description="Disordered" evidence="1">
    <location>
        <begin position="56"/>
        <end position="76"/>
    </location>
</feature>
<proteinExistence type="predicted"/>
<gene>
    <name evidence="3" type="primary">LOC115890866</name>
</gene>
<feature type="compositionally biased region" description="Polar residues" evidence="1">
    <location>
        <begin position="95"/>
        <end position="112"/>
    </location>
</feature>
<organism evidence="2 3">
    <name type="scientific">Sitophilus oryzae</name>
    <name type="common">Rice weevil</name>
    <name type="synonym">Curculio oryzae</name>
    <dbReference type="NCBI Taxonomy" id="7048"/>
    <lineage>
        <taxon>Eukaryota</taxon>
        <taxon>Metazoa</taxon>
        <taxon>Ecdysozoa</taxon>
        <taxon>Arthropoda</taxon>
        <taxon>Hexapoda</taxon>
        <taxon>Insecta</taxon>
        <taxon>Pterygota</taxon>
        <taxon>Neoptera</taxon>
        <taxon>Endopterygota</taxon>
        <taxon>Coleoptera</taxon>
        <taxon>Polyphaga</taxon>
        <taxon>Cucujiformia</taxon>
        <taxon>Curculionidae</taxon>
        <taxon>Dryophthorinae</taxon>
        <taxon>Sitophilus</taxon>
    </lineage>
</organism>
<dbReference type="KEGG" id="soy:115890866"/>